<dbReference type="FunFam" id="2.60.40.10:FF:000495">
    <property type="entry name" value="Periplasmic beta-glucosidase"/>
    <property type="match status" value="1"/>
</dbReference>
<dbReference type="InterPro" id="IPR002772">
    <property type="entry name" value="Glyco_hydro_3_C"/>
</dbReference>
<dbReference type="PROSITE" id="PS00775">
    <property type="entry name" value="GLYCOSYL_HYDROL_F3"/>
    <property type="match status" value="1"/>
</dbReference>
<dbReference type="OrthoDB" id="47059at2759"/>
<dbReference type="Pfam" id="PF01915">
    <property type="entry name" value="Glyco_hydro_3_C"/>
    <property type="match status" value="1"/>
</dbReference>
<dbReference type="InterPro" id="IPR026891">
    <property type="entry name" value="Fn3-like"/>
</dbReference>
<evidence type="ECO:0000256" key="2">
    <source>
        <dbReference type="ARBA" id="ARBA00005336"/>
    </source>
</evidence>
<dbReference type="Pfam" id="PF00933">
    <property type="entry name" value="Glyco_hydro_3"/>
    <property type="match status" value="1"/>
</dbReference>
<dbReference type="SMART" id="SM01217">
    <property type="entry name" value="Fn3_like"/>
    <property type="match status" value="1"/>
</dbReference>
<dbReference type="InterPro" id="IPR037524">
    <property type="entry name" value="PA14/GLEYA"/>
</dbReference>
<dbReference type="InterPro" id="IPR036881">
    <property type="entry name" value="Glyco_hydro_3_C_sf"/>
</dbReference>
<feature type="domain" description="PA14" evidence="7">
    <location>
        <begin position="410"/>
        <end position="571"/>
    </location>
</feature>
<keyword evidence="9" id="KW-1185">Reference proteome</keyword>
<dbReference type="PANTHER" id="PTHR42715">
    <property type="entry name" value="BETA-GLUCOSIDASE"/>
    <property type="match status" value="1"/>
</dbReference>
<dbReference type="Pfam" id="PF07691">
    <property type="entry name" value="PA14"/>
    <property type="match status" value="1"/>
</dbReference>
<dbReference type="STRING" id="1330018.A0A167I9U8"/>
<dbReference type="PRINTS" id="PR00133">
    <property type="entry name" value="GLHYDRLASE3"/>
</dbReference>
<reference evidence="8 9" key="1">
    <citation type="journal article" date="2016" name="Mol. Biol. Evol.">
        <title>Comparative Genomics of Early-Diverging Mushroom-Forming Fungi Provides Insights into the Origins of Lignocellulose Decay Capabilities.</title>
        <authorList>
            <person name="Nagy L.G."/>
            <person name="Riley R."/>
            <person name="Tritt A."/>
            <person name="Adam C."/>
            <person name="Daum C."/>
            <person name="Floudas D."/>
            <person name="Sun H."/>
            <person name="Yadav J.S."/>
            <person name="Pangilinan J."/>
            <person name="Larsson K.H."/>
            <person name="Matsuura K."/>
            <person name="Barry K."/>
            <person name="Labutti K."/>
            <person name="Kuo R."/>
            <person name="Ohm R.A."/>
            <person name="Bhattacharya S.S."/>
            <person name="Shirouzu T."/>
            <person name="Yoshinaga Y."/>
            <person name="Martin F.M."/>
            <person name="Grigoriev I.V."/>
            <person name="Hibbett D.S."/>
        </authorList>
    </citation>
    <scope>NUCLEOTIDE SEQUENCE [LARGE SCALE GENOMIC DNA]</scope>
    <source>
        <strain evidence="8 9">TUFC12733</strain>
    </source>
</reference>
<dbReference type="InterPro" id="IPR013783">
    <property type="entry name" value="Ig-like_fold"/>
</dbReference>
<evidence type="ECO:0000259" key="7">
    <source>
        <dbReference type="PROSITE" id="PS51820"/>
    </source>
</evidence>
<sequence>MAPSSFAHADIDALLAQLSTEEAIALTTGVGNWFTAPVPRLGVPAINVTDGPNGARGRKYFLGTPAKCLPCATALAATWDPELIGLAAAQILAPECKLKAASVLLGPTVNIQRSPLGGRSFESFSEDPHLSGMCAASYVARLQGEGVSACIKHFVGNEQEQERKGSDSLISPRALREVYLYPFMLAQKHAKPWSYMTSYNRINGLHCSEHPWLLTKVLREEWGFDGLVMSDWRGTYGVPEAYHAGLDLEMPGTDGWRTSSKVLRSIEAKKLTLPVVKDRARAVLQLVQRCAAGAPEILDGDQKERTKDTEADKALMRKVAGNAVVLLKNEGGVLPLDKGKIKTLAIVGPSAKAAYFAGGGSASLKASYVVTPFEGIVGALPGDVKVVFAEGCQGHRRAPPLTGRELITDDGRAGLDATFYHKRDASGNYTAPVENFLLDNTDTLMNDSDIFFTSDEWYLVLRGKLRPQERKTTFRFGISVAGRAKLFVDGKLVIDNWTWQRRGDSFFGDGTEEEMGDFEMQAGKTYDIRLEYSNLTGPADGDEKVVPNPHAGMRLGGYPLLDEEEGIKEAVELAKSADAVVVVVGLNGDWESEGYDRKNLDLPRRTNDLVAAVAKANPNAVVVTQAGSAFTMPWIDSVNALVHTWYLGNETGNAIADVLFGKVNPSGKTSLTFPKRIEDVPSYLNYGNQNGQVRYAEDLFVGYKHYQAREVEPLFPFGFGLSYTTFKYSDLDVSKSSSADADFTASVKLTVTNTGKATGSEVVQLYVSLPTGNLTHPVRTLKAFTKVRDLAPGKSAKVILSLDKYAVSYFDDRLDKWAADAGDYAILVGSSSDNIALHGSLTLTKGFTWLGL</sequence>
<dbReference type="PROSITE" id="PS51820">
    <property type="entry name" value="PA14"/>
    <property type="match status" value="1"/>
</dbReference>
<dbReference type="EMBL" id="KV417310">
    <property type="protein sequence ID" value="KZO92433.1"/>
    <property type="molecule type" value="Genomic_DNA"/>
</dbReference>
<dbReference type="Gene3D" id="2.60.120.260">
    <property type="entry name" value="Galactose-binding domain-like"/>
    <property type="match status" value="1"/>
</dbReference>
<comment type="pathway">
    <text evidence="6">Glycan metabolism; cellulose degradation.</text>
</comment>
<dbReference type="InterPro" id="IPR019800">
    <property type="entry name" value="Glyco_hydro_3_AS"/>
</dbReference>
<dbReference type="GO" id="GO:0030245">
    <property type="term" value="P:cellulose catabolic process"/>
    <property type="evidence" value="ECO:0007669"/>
    <property type="project" value="UniProtKB-UniPathway"/>
</dbReference>
<dbReference type="AlphaFoldDB" id="A0A167I9U8"/>
<evidence type="ECO:0000256" key="6">
    <source>
        <dbReference type="RuleBase" id="RU361161"/>
    </source>
</evidence>
<dbReference type="Pfam" id="PF14310">
    <property type="entry name" value="Fn3-like"/>
    <property type="match status" value="1"/>
</dbReference>
<dbReference type="UniPathway" id="UPA00696"/>
<name>A0A167I9U8_CALVF</name>
<dbReference type="InterPro" id="IPR036962">
    <property type="entry name" value="Glyco_hydro_3_N_sf"/>
</dbReference>
<keyword evidence="6" id="KW-0624">Polysaccharide degradation</keyword>
<dbReference type="InterPro" id="IPR001764">
    <property type="entry name" value="Glyco_hydro_3_N"/>
</dbReference>
<dbReference type="GO" id="GO:0008422">
    <property type="term" value="F:beta-glucosidase activity"/>
    <property type="evidence" value="ECO:0007669"/>
    <property type="project" value="UniProtKB-EC"/>
</dbReference>
<keyword evidence="4 6" id="KW-0378">Hydrolase</keyword>
<dbReference type="SMART" id="SM00758">
    <property type="entry name" value="PA14"/>
    <property type="match status" value="1"/>
</dbReference>
<dbReference type="InterPro" id="IPR050288">
    <property type="entry name" value="Cellulose_deg_GH3"/>
</dbReference>
<evidence type="ECO:0000256" key="3">
    <source>
        <dbReference type="ARBA" id="ARBA00012744"/>
    </source>
</evidence>
<proteinExistence type="inferred from homology"/>
<organism evidence="8 9">
    <name type="scientific">Calocera viscosa (strain TUFC12733)</name>
    <dbReference type="NCBI Taxonomy" id="1330018"/>
    <lineage>
        <taxon>Eukaryota</taxon>
        <taxon>Fungi</taxon>
        <taxon>Dikarya</taxon>
        <taxon>Basidiomycota</taxon>
        <taxon>Agaricomycotina</taxon>
        <taxon>Dacrymycetes</taxon>
        <taxon>Dacrymycetales</taxon>
        <taxon>Dacrymycetaceae</taxon>
        <taxon>Calocera</taxon>
    </lineage>
</organism>
<dbReference type="InterPro" id="IPR011658">
    <property type="entry name" value="PA14_dom"/>
</dbReference>
<dbReference type="SUPFAM" id="SSF51445">
    <property type="entry name" value="(Trans)glycosidases"/>
    <property type="match status" value="1"/>
</dbReference>
<evidence type="ECO:0000256" key="1">
    <source>
        <dbReference type="ARBA" id="ARBA00000448"/>
    </source>
</evidence>
<accession>A0A167I9U8</accession>
<dbReference type="SUPFAM" id="SSF52279">
    <property type="entry name" value="Beta-D-glucan exohydrolase, C-terminal domain"/>
    <property type="match status" value="1"/>
</dbReference>
<evidence type="ECO:0000313" key="8">
    <source>
        <dbReference type="EMBL" id="KZO92433.1"/>
    </source>
</evidence>
<keyword evidence="5 6" id="KW-0326">Glycosidase</keyword>
<dbReference type="Gene3D" id="3.20.20.300">
    <property type="entry name" value="Glycoside hydrolase, family 3, N-terminal domain"/>
    <property type="match status" value="1"/>
</dbReference>
<comment type="catalytic activity">
    <reaction evidence="1 6">
        <text>Hydrolysis of terminal, non-reducing beta-D-glucosyl residues with release of beta-D-glucose.</text>
        <dbReference type="EC" id="3.2.1.21"/>
    </reaction>
</comment>
<dbReference type="InterPro" id="IPR017853">
    <property type="entry name" value="GH"/>
</dbReference>
<dbReference type="Gene3D" id="3.40.50.1700">
    <property type="entry name" value="Glycoside hydrolase family 3 C-terminal domain"/>
    <property type="match status" value="1"/>
</dbReference>
<gene>
    <name evidence="8" type="ORF">CALVIDRAFT_601439</name>
</gene>
<evidence type="ECO:0000313" key="9">
    <source>
        <dbReference type="Proteomes" id="UP000076738"/>
    </source>
</evidence>
<dbReference type="Gene3D" id="2.60.40.10">
    <property type="entry name" value="Immunoglobulins"/>
    <property type="match status" value="1"/>
</dbReference>
<dbReference type="Proteomes" id="UP000076738">
    <property type="component" value="Unassembled WGS sequence"/>
</dbReference>
<comment type="similarity">
    <text evidence="2 6">Belongs to the glycosyl hydrolase 3 family.</text>
</comment>
<dbReference type="PANTHER" id="PTHR42715:SF27">
    <property type="entry name" value="BETA-GLUCOSIDASE-RELATED"/>
    <property type="match status" value="1"/>
</dbReference>
<evidence type="ECO:0000256" key="5">
    <source>
        <dbReference type="ARBA" id="ARBA00023295"/>
    </source>
</evidence>
<keyword evidence="6" id="KW-0119">Carbohydrate metabolism</keyword>
<protein>
    <recommendedName>
        <fullName evidence="3 6">beta-glucosidase</fullName>
        <ecNumber evidence="3 6">3.2.1.21</ecNumber>
    </recommendedName>
</protein>
<dbReference type="EC" id="3.2.1.21" evidence="3 6"/>
<evidence type="ECO:0000256" key="4">
    <source>
        <dbReference type="ARBA" id="ARBA00022801"/>
    </source>
</evidence>